<dbReference type="InterPro" id="IPR027417">
    <property type="entry name" value="P-loop_NTPase"/>
</dbReference>
<reference evidence="1" key="1">
    <citation type="journal article" date="2020" name="Nature">
        <title>Giant virus diversity and host interactions through global metagenomics.</title>
        <authorList>
            <person name="Schulz F."/>
            <person name="Roux S."/>
            <person name="Paez-Espino D."/>
            <person name="Jungbluth S."/>
            <person name="Walsh D.A."/>
            <person name="Denef V.J."/>
            <person name="McMahon K.D."/>
            <person name="Konstantinidis K.T."/>
            <person name="Eloe-Fadrosh E.A."/>
            <person name="Kyrpides N.C."/>
            <person name="Woyke T."/>
        </authorList>
    </citation>
    <scope>NUCLEOTIDE SEQUENCE</scope>
    <source>
        <strain evidence="1">GVMAG-S-1021933-23</strain>
    </source>
</reference>
<organism evidence="1">
    <name type="scientific">viral metagenome</name>
    <dbReference type="NCBI Taxonomy" id="1070528"/>
    <lineage>
        <taxon>unclassified sequences</taxon>
        <taxon>metagenomes</taxon>
        <taxon>organismal metagenomes</taxon>
    </lineage>
</organism>
<proteinExistence type="predicted"/>
<dbReference type="SUPFAM" id="SSF52540">
    <property type="entry name" value="P-loop containing nucleoside triphosphate hydrolases"/>
    <property type="match status" value="1"/>
</dbReference>
<protein>
    <submittedName>
        <fullName evidence="1">Uncharacterized protein</fullName>
    </submittedName>
</protein>
<dbReference type="EMBL" id="MN740594">
    <property type="protein sequence ID" value="QHS78037.1"/>
    <property type="molecule type" value="Genomic_DNA"/>
</dbReference>
<evidence type="ECO:0000313" key="1">
    <source>
        <dbReference type="EMBL" id="QHS78037.1"/>
    </source>
</evidence>
<accession>A0A6C0AE56</accession>
<name>A0A6C0AE56_9ZZZZ</name>
<dbReference type="AlphaFoldDB" id="A0A6C0AE56"/>
<sequence length="199" mass="23408">MSSNLSYDNSNVKVLMEYLTSLFGENVDSFLKDSASYVFGNNQDKKMRIWVGGSGKSTLSKLFLKTFEKDSCVLSSYILQEEKNLEEDNEKDFTELFNNKDKFFGFINECDEFNPSKIKKLLSRDAFYQREMYEEKSVFYTKLIPILITNIEPKIEDVALSYRIKVINFGNNFIQDRNIGDKILNLHEEFRWLLEQNIE</sequence>